<evidence type="ECO:0000256" key="1">
    <source>
        <dbReference type="ARBA" id="ARBA00004123"/>
    </source>
</evidence>
<evidence type="ECO:0000256" key="4">
    <source>
        <dbReference type="ARBA" id="ARBA00023125"/>
    </source>
</evidence>
<dbReference type="Pfam" id="PF13837">
    <property type="entry name" value="Myb_DNA-bind_4"/>
    <property type="match status" value="1"/>
</dbReference>
<comment type="caution">
    <text evidence="8">The sequence shown here is derived from an EMBL/GenBank/DDBJ whole genome shotgun (WGS) entry which is preliminary data.</text>
</comment>
<dbReference type="FunFam" id="1.10.10.60:FF:000162">
    <property type="entry name" value="trihelix transcription factor GT-1"/>
    <property type="match status" value="1"/>
</dbReference>
<dbReference type="Proteomes" id="UP000701853">
    <property type="component" value="Chromosome 1"/>
</dbReference>
<dbReference type="PANTHER" id="PTHR21654">
    <property type="entry name" value="FI21293P1"/>
    <property type="match status" value="1"/>
</dbReference>
<dbReference type="SMART" id="SM00717">
    <property type="entry name" value="SANT"/>
    <property type="match status" value="1"/>
</dbReference>
<accession>A0A8J6DF52</accession>
<dbReference type="Gene3D" id="1.10.10.60">
    <property type="entry name" value="Homeodomain-like"/>
    <property type="match status" value="1"/>
</dbReference>
<evidence type="ECO:0000313" key="8">
    <source>
        <dbReference type="EMBL" id="KAG8503663.1"/>
    </source>
</evidence>
<dbReference type="InterPro" id="IPR044822">
    <property type="entry name" value="Myb_DNA-bind_4"/>
</dbReference>
<proteinExistence type="predicted"/>
<keyword evidence="4" id="KW-0238">DNA-binding</keyword>
<evidence type="ECO:0000313" key="9">
    <source>
        <dbReference type="Proteomes" id="UP000701853"/>
    </source>
</evidence>
<keyword evidence="3" id="KW-0805">Transcription regulation</keyword>
<dbReference type="Pfam" id="PF26214">
    <property type="entry name" value="Ubiquitin_GT-1"/>
    <property type="match status" value="2"/>
</dbReference>
<dbReference type="InterPro" id="IPR001005">
    <property type="entry name" value="SANT/Myb"/>
</dbReference>
<name>A0A8J6DF52_9ROSI</name>
<dbReference type="EMBL" id="JAHUZN010000001">
    <property type="protein sequence ID" value="KAG8503663.1"/>
    <property type="molecule type" value="Genomic_DNA"/>
</dbReference>
<dbReference type="GO" id="GO:0003677">
    <property type="term" value="F:DNA binding"/>
    <property type="evidence" value="ECO:0007669"/>
    <property type="project" value="UniProtKB-KW"/>
</dbReference>
<evidence type="ECO:0000259" key="7">
    <source>
        <dbReference type="PROSITE" id="PS50090"/>
    </source>
</evidence>
<keyword evidence="2" id="KW-0597">Phosphoprotein</keyword>
<dbReference type="OrthoDB" id="691673at2759"/>
<organism evidence="8 9">
    <name type="scientific">Gossypium anomalum</name>
    <dbReference type="NCBI Taxonomy" id="47600"/>
    <lineage>
        <taxon>Eukaryota</taxon>
        <taxon>Viridiplantae</taxon>
        <taxon>Streptophyta</taxon>
        <taxon>Embryophyta</taxon>
        <taxon>Tracheophyta</taxon>
        <taxon>Spermatophyta</taxon>
        <taxon>Magnoliopsida</taxon>
        <taxon>eudicotyledons</taxon>
        <taxon>Gunneridae</taxon>
        <taxon>Pentapetalae</taxon>
        <taxon>rosids</taxon>
        <taxon>malvids</taxon>
        <taxon>Malvales</taxon>
        <taxon>Malvaceae</taxon>
        <taxon>Malvoideae</taxon>
        <taxon>Gossypium</taxon>
    </lineage>
</organism>
<evidence type="ECO:0000256" key="6">
    <source>
        <dbReference type="ARBA" id="ARBA00023242"/>
    </source>
</evidence>
<reference evidence="8 9" key="1">
    <citation type="journal article" date="2021" name="bioRxiv">
        <title>The Gossypium anomalum genome as a resource for cotton improvement and evolutionary analysis of hybrid incompatibility.</title>
        <authorList>
            <person name="Grover C.E."/>
            <person name="Yuan D."/>
            <person name="Arick M.A."/>
            <person name="Miller E.R."/>
            <person name="Hu G."/>
            <person name="Peterson D.G."/>
            <person name="Wendel J.F."/>
            <person name="Udall J.A."/>
        </authorList>
    </citation>
    <scope>NUCLEOTIDE SEQUENCE [LARGE SCALE GENOMIC DNA]</scope>
    <source>
        <strain evidence="8">JFW-Udall</strain>
        <tissue evidence="8">Leaf</tissue>
    </source>
</reference>
<evidence type="ECO:0000256" key="3">
    <source>
        <dbReference type="ARBA" id="ARBA00023015"/>
    </source>
</evidence>
<dbReference type="PANTHER" id="PTHR21654:SF84">
    <property type="entry name" value="SI:DKEY-66I24.7"/>
    <property type="match status" value="1"/>
</dbReference>
<dbReference type="GO" id="GO:0006355">
    <property type="term" value="P:regulation of DNA-templated transcription"/>
    <property type="evidence" value="ECO:0007669"/>
    <property type="project" value="UniProtKB-ARBA"/>
</dbReference>
<evidence type="ECO:0000256" key="5">
    <source>
        <dbReference type="ARBA" id="ARBA00023163"/>
    </source>
</evidence>
<sequence length="458" mass="52256">MFGATPLLVKKREEMDGEVERVLEPSSIKLIGKGEEGQCKATAEGKIKKLVLQPTDHVLNDLKRRRKKKNHFSFAIRGHVLVRPIDLYKEAPAAMARDMIIEVTTNGGLPDHLHHHHPHSLQQQQQMILGESSGDDPEVKAPKKRAETWVQDETRSLLGFRKEMDGRFNTSKSNKHLWEKISAMMRKKGFDRSPTMCTDKWRNLLKEFKKAKHQDRGSGSVKMCYYKEIGEILRERTKKSYKAPTPPPKLDSFMHFSDKGFEDTSITFGPLEASGRPALNLERGLDHDGHTLAITTANAVAVSGVPPWNWRETPGNGGDRLPYGGRVITVKYGDYTQRIGIDGTAEAIREAIKSAFRLRTKRAFWLEDEDHIIRSLNREMPLGNYTLHLDEGLAVKVCLYDESDHIPVHPEEKIFYTEDDYREYLVLRGYAGLREIDGYRNTDSMDDLQTNTIYRGVS</sequence>
<keyword evidence="5" id="KW-0804">Transcription</keyword>
<protein>
    <recommendedName>
        <fullName evidence="7">Myb-like domain-containing protein</fullName>
    </recommendedName>
</protein>
<gene>
    <name evidence="8" type="ORF">CXB51_001678</name>
</gene>
<dbReference type="AlphaFoldDB" id="A0A8J6DF52"/>
<dbReference type="PROSITE" id="PS50090">
    <property type="entry name" value="MYB_LIKE"/>
    <property type="match status" value="1"/>
</dbReference>
<evidence type="ECO:0000256" key="2">
    <source>
        <dbReference type="ARBA" id="ARBA00022553"/>
    </source>
</evidence>
<keyword evidence="9" id="KW-1185">Reference proteome</keyword>
<dbReference type="InterPro" id="IPR058943">
    <property type="entry name" value="GT-1/4_C"/>
</dbReference>
<comment type="subcellular location">
    <subcellularLocation>
        <location evidence="1">Nucleus</location>
    </subcellularLocation>
</comment>
<dbReference type="CDD" id="cd12203">
    <property type="entry name" value="GT1"/>
    <property type="match status" value="1"/>
</dbReference>
<feature type="domain" description="Myb-like" evidence="7">
    <location>
        <begin position="141"/>
        <end position="205"/>
    </location>
</feature>
<dbReference type="GO" id="GO:0005634">
    <property type="term" value="C:nucleus"/>
    <property type="evidence" value="ECO:0007669"/>
    <property type="project" value="UniProtKB-SubCell"/>
</dbReference>
<keyword evidence="6" id="KW-0539">Nucleus</keyword>